<accession>A0ABP4R4T3</accession>
<keyword evidence="2" id="KW-0677">Repeat</keyword>
<dbReference type="CDD" id="cd04647">
    <property type="entry name" value="LbH_MAT_like"/>
    <property type="match status" value="1"/>
</dbReference>
<organism evidence="4 5">
    <name type="scientific">Kribbella alba</name>
    <dbReference type="NCBI Taxonomy" id="190197"/>
    <lineage>
        <taxon>Bacteria</taxon>
        <taxon>Bacillati</taxon>
        <taxon>Actinomycetota</taxon>
        <taxon>Actinomycetes</taxon>
        <taxon>Propionibacteriales</taxon>
        <taxon>Kribbellaceae</taxon>
        <taxon>Kribbella</taxon>
    </lineage>
</organism>
<keyword evidence="1" id="KW-0808">Transferase</keyword>
<gene>
    <name evidence="4" type="ORF">GCM10009744_19900</name>
</gene>
<dbReference type="Pfam" id="PF00132">
    <property type="entry name" value="Hexapep"/>
    <property type="match status" value="2"/>
</dbReference>
<dbReference type="InterPro" id="IPR001451">
    <property type="entry name" value="Hexapep"/>
</dbReference>
<reference evidence="5" key="1">
    <citation type="journal article" date="2019" name="Int. J. Syst. Evol. Microbiol.">
        <title>The Global Catalogue of Microorganisms (GCM) 10K type strain sequencing project: providing services to taxonomists for standard genome sequencing and annotation.</title>
        <authorList>
            <consortium name="The Broad Institute Genomics Platform"/>
            <consortium name="The Broad Institute Genome Sequencing Center for Infectious Disease"/>
            <person name="Wu L."/>
            <person name="Ma J."/>
        </authorList>
    </citation>
    <scope>NUCLEOTIDE SEQUENCE [LARGE SCALE GENOMIC DNA]</scope>
    <source>
        <strain evidence="5">JCM 14306</strain>
    </source>
</reference>
<dbReference type="RefSeq" id="WP_344110700.1">
    <property type="nucleotide sequence ID" value="NZ_BAAANE010000004.1"/>
</dbReference>
<sequence length="588" mass="63781">MTGQHRRAVARRLDFLPWEYTRRGSEDDRREQADRHRELAEVGKTDLAADAYVASSAAVFCDELRMGERSYIAAQAYVTGEISLGSNSTINPFAVVRGRITIGDGVRIGAHTSLLAFNHGTAMTDQPMFRQPHTALGITVGDDVWIGSNVIVLDGVTIGAHSIVGAGAVVTKDVDEWAVVVGNPARKIRDRRDNPADSASSSAVSHSRSRGSSRGAQVAAGLPERAAAFAGRAREQVNDVLARCFDGERFVDRPGLGHQPAIRPWCDAIEISDLLLRRAPSGHATDDLVRRLRSRQDPQSGLVAPGDLAREEPVDFTGLSVLEGPASYHILCVGYALQVLGSCFEHPIRAAQAVDDLDARLDGLPWARNAWGAGAGIDALGTAIARNLHDHEGIGHDPLFQLMGWLAVRADPKTGAWGHPHPDDGWLQVVNGFYRLTRGTYAQFGLPLPYPEAAVKTLLTHAQDRAVFSGDGYNACNVLDVIHPLWLAGKQTDFGRAEGMRWAETMLAQILPRWVDGAGFAFAPDGRDDRAIPGLQGTEMWLAIIWLLTDYLGISDVLGYRPRGVHRPEPLVELPGLRRPAVPDSPRG</sequence>
<dbReference type="SUPFAM" id="SSF51161">
    <property type="entry name" value="Trimeric LpxA-like enzymes"/>
    <property type="match status" value="1"/>
</dbReference>
<dbReference type="PANTHER" id="PTHR23416">
    <property type="entry name" value="SIALIC ACID SYNTHASE-RELATED"/>
    <property type="match status" value="1"/>
</dbReference>
<evidence type="ECO:0000256" key="1">
    <source>
        <dbReference type="ARBA" id="ARBA00022679"/>
    </source>
</evidence>
<feature type="region of interest" description="Disordered" evidence="3">
    <location>
        <begin position="188"/>
        <end position="219"/>
    </location>
</feature>
<evidence type="ECO:0008006" key="6">
    <source>
        <dbReference type="Google" id="ProtNLM"/>
    </source>
</evidence>
<feature type="compositionally biased region" description="Low complexity" evidence="3">
    <location>
        <begin position="196"/>
        <end position="219"/>
    </location>
</feature>
<proteinExistence type="predicted"/>
<evidence type="ECO:0000313" key="4">
    <source>
        <dbReference type="EMBL" id="GAA1631692.1"/>
    </source>
</evidence>
<protein>
    <recommendedName>
        <fullName evidence="6">Acyltransferase</fullName>
    </recommendedName>
</protein>
<evidence type="ECO:0000313" key="5">
    <source>
        <dbReference type="Proteomes" id="UP001501319"/>
    </source>
</evidence>
<dbReference type="InterPro" id="IPR011004">
    <property type="entry name" value="Trimer_LpxA-like_sf"/>
</dbReference>
<dbReference type="InterPro" id="IPR018357">
    <property type="entry name" value="Hexapep_transf_CS"/>
</dbReference>
<dbReference type="Gene3D" id="2.160.10.10">
    <property type="entry name" value="Hexapeptide repeat proteins"/>
    <property type="match status" value="1"/>
</dbReference>
<dbReference type="Proteomes" id="UP001501319">
    <property type="component" value="Unassembled WGS sequence"/>
</dbReference>
<dbReference type="InterPro" id="IPR051159">
    <property type="entry name" value="Hexapeptide_acetyltransf"/>
</dbReference>
<evidence type="ECO:0000256" key="3">
    <source>
        <dbReference type="SAM" id="MobiDB-lite"/>
    </source>
</evidence>
<dbReference type="PROSITE" id="PS00101">
    <property type="entry name" value="HEXAPEP_TRANSFERASES"/>
    <property type="match status" value="1"/>
</dbReference>
<evidence type="ECO:0000256" key="2">
    <source>
        <dbReference type="ARBA" id="ARBA00022737"/>
    </source>
</evidence>
<comment type="caution">
    <text evidence="4">The sequence shown here is derived from an EMBL/GenBank/DDBJ whole genome shotgun (WGS) entry which is preliminary data.</text>
</comment>
<keyword evidence="5" id="KW-1185">Reference proteome</keyword>
<name>A0ABP4R4T3_9ACTN</name>
<dbReference type="EMBL" id="BAAANE010000004">
    <property type="protein sequence ID" value="GAA1631692.1"/>
    <property type="molecule type" value="Genomic_DNA"/>
</dbReference>